<evidence type="ECO:0008006" key="3">
    <source>
        <dbReference type="Google" id="ProtNLM"/>
    </source>
</evidence>
<dbReference type="AlphaFoldDB" id="A0A8I0P2I2"/>
<protein>
    <recommendedName>
        <fullName evidence="3">TetR family transcriptional regulator</fullName>
    </recommendedName>
</protein>
<evidence type="ECO:0000313" key="1">
    <source>
        <dbReference type="EMBL" id="MBE1597010.1"/>
    </source>
</evidence>
<dbReference type="Gene3D" id="1.10.357.10">
    <property type="entry name" value="Tetracycline Repressor, domain 2"/>
    <property type="match status" value="2"/>
</dbReference>
<organism evidence="1 2">
    <name type="scientific">Streptomyces stelliscabiei</name>
    <dbReference type="NCBI Taxonomy" id="146820"/>
    <lineage>
        <taxon>Bacteria</taxon>
        <taxon>Bacillati</taxon>
        <taxon>Actinomycetota</taxon>
        <taxon>Actinomycetes</taxon>
        <taxon>Kitasatosporales</taxon>
        <taxon>Streptomycetaceae</taxon>
        <taxon>Streptomyces</taxon>
    </lineage>
</organism>
<dbReference type="InterPro" id="IPR036271">
    <property type="entry name" value="Tet_transcr_reg_TetR-rel_C_sf"/>
</dbReference>
<sequence length="177" mass="19034">MKQFGGLRPGRVGLEDPQSARGQAIGLFTMMVGTLQLSRALSDRKFSDEVLELGIENTGLEQIVRRYLSPWHRDSRDLGCPSAALLDEIGRCTHPARLAYTEGVLVVADGIAARLAPGDPLPVRTMALGAYAMMAGTLQLARALADPHLADQVLEQGIRNALALLGVEHEGDTRTAH</sequence>
<evidence type="ECO:0000313" key="2">
    <source>
        <dbReference type="Proteomes" id="UP000629287"/>
    </source>
</evidence>
<comment type="caution">
    <text evidence="1">The sequence shown here is derived from an EMBL/GenBank/DDBJ whole genome shotgun (WGS) entry which is preliminary data.</text>
</comment>
<dbReference type="EMBL" id="JADBGF010000001">
    <property type="protein sequence ID" value="MBE1597010.1"/>
    <property type="molecule type" value="Genomic_DNA"/>
</dbReference>
<reference evidence="1 2" key="1">
    <citation type="submission" date="2020-10" db="EMBL/GenBank/DDBJ databases">
        <title>Sequencing the genomes of 1000 actinobacteria strains.</title>
        <authorList>
            <person name="Klenk H.-P."/>
        </authorList>
    </citation>
    <scope>NUCLEOTIDE SEQUENCE [LARGE SCALE GENOMIC DNA]</scope>
    <source>
        <strain evidence="1 2">DSM 41803</strain>
    </source>
</reference>
<keyword evidence="2" id="KW-1185">Reference proteome</keyword>
<dbReference type="SUPFAM" id="SSF48498">
    <property type="entry name" value="Tetracyclin repressor-like, C-terminal domain"/>
    <property type="match status" value="1"/>
</dbReference>
<gene>
    <name evidence="1" type="ORF">H4687_003139</name>
</gene>
<dbReference type="RefSeq" id="WP_233443352.1">
    <property type="nucleotide sequence ID" value="NZ_JADBGF010000001.1"/>
</dbReference>
<name>A0A8I0P2I2_9ACTN</name>
<dbReference type="GeneID" id="86827715"/>
<proteinExistence type="predicted"/>
<dbReference type="Proteomes" id="UP000629287">
    <property type="component" value="Unassembled WGS sequence"/>
</dbReference>
<accession>A0A8I0P2I2</accession>